<dbReference type="PANTHER" id="PTHR40252:SF2">
    <property type="entry name" value="BLR0328 PROTEIN"/>
    <property type="match status" value="1"/>
</dbReference>
<evidence type="ECO:0000259" key="2">
    <source>
        <dbReference type="SMART" id="SM01204"/>
    </source>
</evidence>
<dbReference type="NCBIfam" id="NF041558">
    <property type="entry name" value="NosP"/>
    <property type="match status" value="1"/>
</dbReference>
<dbReference type="SMART" id="SM00897">
    <property type="entry name" value="FIST"/>
    <property type="match status" value="1"/>
</dbReference>
<evidence type="ECO:0000313" key="4">
    <source>
        <dbReference type="Proteomes" id="UP001596422"/>
    </source>
</evidence>
<evidence type="ECO:0000259" key="1">
    <source>
        <dbReference type="SMART" id="SM00897"/>
    </source>
</evidence>
<evidence type="ECO:0000313" key="3">
    <source>
        <dbReference type="EMBL" id="MFC6673876.1"/>
    </source>
</evidence>
<accession>A0ABW2A8K7</accession>
<keyword evidence="4" id="KW-1185">Reference proteome</keyword>
<dbReference type="PANTHER" id="PTHR40252">
    <property type="entry name" value="BLR0328 PROTEIN"/>
    <property type="match status" value="1"/>
</dbReference>
<reference evidence="4" key="1">
    <citation type="journal article" date="2019" name="Int. J. Syst. Evol. Microbiol.">
        <title>The Global Catalogue of Microorganisms (GCM) 10K type strain sequencing project: providing services to taxonomists for standard genome sequencing and annotation.</title>
        <authorList>
            <consortium name="The Broad Institute Genomics Platform"/>
            <consortium name="The Broad Institute Genome Sequencing Center for Infectious Disease"/>
            <person name="Wu L."/>
            <person name="Ma J."/>
        </authorList>
    </citation>
    <scope>NUCLEOTIDE SEQUENCE [LARGE SCALE GENOMIC DNA]</scope>
    <source>
        <strain evidence="4">NBRC 111756</strain>
    </source>
</reference>
<sequence length="387" mass="42014">MNPDQPLLPATTAASYSADPHRASQELREAFRDPEPGFVLFFCSAEYDLEVLGAALQRDFAGIGLAGCTTAGEITPQGYGQGCITAIGFDARAFAVENELVEEIGRFSLTDAQAVVENLTAGCRARNVAPIKGHSFALTLLDGLSSQEELFLVTLNSALGSIPNFGGSAGDDIHLANTHVYCDGHFRTDSAVVLLFNTRCEFEVFSTHHMQDPGEKMVVTGADPDSRTVTELNAEPAAQEYARVIGVPVSSLDYRAFALNPVAVRISDDYYVRSIQRVNPDLSMTFYCAVEKGIVLTAMRPGPMLPDLEAEFARIEQSIGVPQLVIGCDCFLRRLEARYSGLHDATSEFLRAHRVIGFNTYGEQFNGMHLNQTFTGVAIGGYRHGGR</sequence>
<dbReference type="InterPro" id="IPR019494">
    <property type="entry name" value="FIST_C"/>
</dbReference>
<dbReference type="Pfam" id="PF08495">
    <property type="entry name" value="FIST"/>
    <property type="match status" value="1"/>
</dbReference>
<protein>
    <submittedName>
        <fullName evidence="3">Nitric oxide-sensing protein NosP</fullName>
    </submittedName>
</protein>
<dbReference type="RefSeq" id="WP_379912622.1">
    <property type="nucleotide sequence ID" value="NZ_JBHSWE010000001.1"/>
</dbReference>
<dbReference type="InterPro" id="IPR013702">
    <property type="entry name" value="FIST_domain_N"/>
</dbReference>
<feature type="domain" description="FIST" evidence="1">
    <location>
        <begin position="35"/>
        <end position="236"/>
    </location>
</feature>
<name>A0ABW2A8K7_9GAMM</name>
<gene>
    <name evidence="3" type="primary">nosP</name>
    <name evidence="3" type="ORF">ACFQDL_30160</name>
</gene>
<dbReference type="Proteomes" id="UP001596422">
    <property type="component" value="Unassembled WGS sequence"/>
</dbReference>
<comment type="caution">
    <text evidence="3">The sequence shown here is derived from an EMBL/GenBank/DDBJ whole genome shotgun (WGS) entry which is preliminary data.</text>
</comment>
<organism evidence="3 4">
    <name type="scientific">Marinobacterium aestuariivivens</name>
    <dbReference type="NCBI Taxonomy" id="1698799"/>
    <lineage>
        <taxon>Bacteria</taxon>
        <taxon>Pseudomonadati</taxon>
        <taxon>Pseudomonadota</taxon>
        <taxon>Gammaproteobacteria</taxon>
        <taxon>Oceanospirillales</taxon>
        <taxon>Oceanospirillaceae</taxon>
        <taxon>Marinobacterium</taxon>
    </lineage>
</organism>
<dbReference type="SMART" id="SM01204">
    <property type="entry name" value="FIST_C"/>
    <property type="match status" value="1"/>
</dbReference>
<dbReference type="EMBL" id="JBHSWE010000001">
    <property type="protein sequence ID" value="MFC6673876.1"/>
    <property type="molecule type" value="Genomic_DNA"/>
</dbReference>
<dbReference type="Pfam" id="PF10442">
    <property type="entry name" value="FIST_C"/>
    <property type="match status" value="1"/>
</dbReference>
<proteinExistence type="predicted"/>
<feature type="domain" description="FIST C-domain" evidence="2">
    <location>
        <begin position="237"/>
        <end position="367"/>
    </location>
</feature>